<dbReference type="EMBL" id="MU277212">
    <property type="protein sequence ID" value="KAI0061499.1"/>
    <property type="molecule type" value="Genomic_DNA"/>
</dbReference>
<reference evidence="1" key="2">
    <citation type="journal article" date="2022" name="New Phytol.">
        <title>Evolutionary transition to the ectomycorrhizal habit in the genomes of a hyperdiverse lineage of mushroom-forming fungi.</title>
        <authorList>
            <person name="Looney B."/>
            <person name="Miyauchi S."/>
            <person name="Morin E."/>
            <person name="Drula E."/>
            <person name="Courty P.E."/>
            <person name="Kohler A."/>
            <person name="Kuo A."/>
            <person name="LaButti K."/>
            <person name="Pangilinan J."/>
            <person name="Lipzen A."/>
            <person name="Riley R."/>
            <person name="Andreopoulos W."/>
            <person name="He G."/>
            <person name="Johnson J."/>
            <person name="Nolan M."/>
            <person name="Tritt A."/>
            <person name="Barry K.W."/>
            <person name="Grigoriev I.V."/>
            <person name="Nagy L.G."/>
            <person name="Hibbett D."/>
            <person name="Henrissat B."/>
            <person name="Matheny P.B."/>
            <person name="Labbe J."/>
            <person name="Martin F.M."/>
        </authorList>
    </citation>
    <scope>NUCLEOTIDE SEQUENCE</scope>
    <source>
        <strain evidence="1">HHB10654</strain>
    </source>
</reference>
<evidence type="ECO:0000313" key="1">
    <source>
        <dbReference type="EMBL" id="KAI0061499.1"/>
    </source>
</evidence>
<dbReference type="Proteomes" id="UP000814140">
    <property type="component" value="Unassembled WGS sequence"/>
</dbReference>
<name>A0ACB8SYM3_9AGAM</name>
<sequence length="614" mass="68787">MDSGADLNEDNPAQFWSTTVYGRLSRFCDAERHGSAELCASVRQALRAERAAMEAELRTLDLRIFALSPAHPSRLPPEILVHIFSYLFAVRTDLSCYSTKHLQLAIEQSARVTHVCQRWREVALGAPLLWRNIIVPLKSEEWSRTIYNRAQLVPIVLFWLRQKEWSLAPGQRQAPPLPIEDLARVEQLKLASYDGEADALAKLLRTPAPILEVAEVFCQHVDMSPADLFAGHAPRLRSLFLNQFPSFPWNSPILSNLVCLEIRNDRMNVAGHASPDSVLHALQKMPALEALALCNCLPKFPRDSAVLEALIVVPSRLRLLELHGSLRDCVGFCQHLIFPAAGINLALRCFTWGVATGFRVLWPIIVAAGGVSPAPFVAFDFSMQSSEYLALMAQRTAARGAAPLPKFAWGTSNHSLELDLEWNHRVGWNAVDLMRELCKTLSVQGLRKLDVDIADAPPGARTQEVTVNDWLEIFGSATDLRDVQAWGFAAQWLCRALLMVTDDGQTWHSILRRPSHPWDFFFLPKMHTLRLGGITEELCYVFPEEGLQLGDLLVLALRTRAENGAPVRDLELSHATHALEDELPDVVDSVYVDEYASPRDEEVRFGVREPDANE</sequence>
<keyword evidence="2" id="KW-1185">Reference proteome</keyword>
<comment type="caution">
    <text evidence="1">The sequence shown here is derived from an EMBL/GenBank/DDBJ whole genome shotgun (WGS) entry which is preliminary data.</text>
</comment>
<reference evidence="1" key="1">
    <citation type="submission" date="2021-03" db="EMBL/GenBank/DDBJ databases">
        <authorList>
            <consortium name="DOE Joint Genome Institute"/>
            <person name="Ahrendt S."/>
            <person name="Looney B.P."/>
            <person name="Miyauchi S."/>
            <person name="Morin E."/>
            <person name="Drula E."/>
            <person name="Courty P.E."/>
            <person name="Chicoki N."/>
            <person name="Fauchery L."/>
            <person name="Kohler A."/>
            <person name="Kuo A."/>
            <person name="Labutti K."/>
            <person name="Pangilinan J."/>
            <person name="Lipzen A."/>
            <person name="Riley R."/>
            <person name="Andreopoulos W."/>
            <person name="He G."/>
            <person name="Johnson J."/>
            <person name="Barry K.W."/>
            <person name="Grigoriev I.V."/>
            <person name="Nagy L."/>
            <person name="Hibbett D."/>
            <person name="Henrissat B."/>
            <person name="Matheny P.B."/>
            <person name="Labbe J."/>
            <person name="Martin F."/>
        </authorList>
    </citation>
    <scope>NUCLEOTIDE SEQUENCE</scope>
    <source>
        <strain evidence="1">HHB10654</strain>
    </source>
</reference>
<proteinExistence type="predicted"/>
<protein>
    <submittedName>
        <fullName evidence="1">Uncharacterized protein</fullName>
    </submittedName>
</protein>
<gene>
    <name evidence="1" type="ORF">BV25DRAFT_762979</name>
</gene>
<organism evidence="1 2">
    <name type="scientific">Artomyces pyxidatus</name>
    <dbReference type="NCBI Taxonomy" id="48021"/>
    <lineage>
        <taxon>Eukaryota</taxon>
        <taxon>Fungi</taxon>
        <taxon>Dikarya</taxon>
        <taxon>Basidiomycota</taxon>
        <taxon>Agaricomycotina</taxon>
        <taxon>Agaricomycetes</taxon>
        <taxon>Russulales</taxon>
        <taxon>Auriscalpiaceae</taxon>
        <taxon>Artomyces</taxon>
    </lineage>
</organism>
<accession>A0ACB8SYM3</accession>
<evidence type="ECO:0000313" key="2">
    <source>
        <dbReference type="Proteomes" id="UP000814140"/>
    </source>
</evidence>